<feature type="binding site" evidence="2">
    <location>
        <begin position="23"/>
        <end position="26"/>
    </location>
    <ligand>
        <name>substrate</name>
    </ligand>
</feature>
<feature type="binding site" evidence="2">
    <location>
        <begin position="68"/>
        <end position="70"/>
    </location>
    <ligand>
        <name>substrate</name>
    </ligand>
</feature>
<dbReference type="RefSeq" id="WP_151694317.1">
    <property type="nucleotide sequence ID" value="NZ_BMGX01000001.1"/>
</dbReference>
<dbReference type="HAMAP" id="MF_01139">
    <property type="entry name" value="ISPT"/>
    <property type="match status" value="1"/>
</dbReference>
<feature type="active site" evidence="2">
    <location>
        <position position="22"/>
    </location>
</feature>
<dbReference type="GO" id="GO:0016094">
    <property type="term" value="P:polyprenol biosynthetic process"/>
    <property type="evidence" value="ECO:0007669"/>
    <property type="project" value="TreeGrafter"/>
</dbReference>
<feature type="binding site" evidence="2">
    <location>
        <position position="27"/>
    </location>
    <ligand>
        <name>substrate</name>
    </ligand>
</feature>
<dbReference type="PROSITE" id="PS01066">
    <property type="entry name" value="UPP_SYNTHASE"/>
    <property type="match status" value="1"/>
</dbReference>
<dbReference type="FunFam" id="3.40.1180.10:FF:000001">
    <property type="entry name" value="(2E,6E)-farnesyl-diphosphate-specific ditrans,polycis-undecaprenyl-diphosphate synthase"/>
    <property type="match status" value="1"/>
</dbReference>
<dbReference type="InterPro" id="IPR018520">
    <property type="entry name" value="UPP_synth-like_CS"/>
</dbReference>
<dbReference type="AlphaFoldDB" id="A0A6L3ZCA8"/>
<comment type="subunit">
    <text evidence="2">Homodimer.</text>
</comment>
<feature type="binding site" evidence="2">
    <location>
        <position position="210"/>
    </location>
    <ligand>
        <name>Mg(2+)</name>
        <dbReference type="ChEBI" id="CHEBI:18420"/>
    </ligand>
</feature>
<keyword evidence="2" id="KW-0479">Metal-binding</keyword>
<dbReference type="Proteomes" id="UP000484164">
    <property type="component" value="Unassembled WGS sequence"/>
</dbReference>
<comment type="caution">
    <text evidence="3">The sequence shown here is derived from an EMBL/GenBank/DDBJ whole genome shotgun (WGS) entry which is preliminary data.</text>
</comment>
<organism evidence="3 4">
    <name type="scientific">Phaeocystidibacter marisrubri</name>
    <dbReference type="NCBI Taxonomy" id="1577780"/>
    <lineage>
        <taxon>Bacteria</taxon>
        <taxon>Pseudomonadati</taxon>
        <taxon>Bacteroidota</taxon>
        <taxon>Flavobacteriia</taxon>
        <taxon>Flavobacteriales</taxon>
        <taxon>Phaeocystidibacteraceae</taxon>
        <taxon>Phaeocystidibacter</taxon>
    </lineage>
</organism>
<dbReference type="Gene3D" id="3.40.1180.10">
    <property type="entry name" value="Decaprenyl diphosphate synthase-like"/>
    <property type="match status" value="1"/>
</dbReference>
<feature type="binding site" evidence="2">
    <location>
        <position position="22"/>
    </location>
    <ligand>
        <name>Mg(2+)</name>
        <dbReference type="ChEBI" id="CHEBI:18420"/>
    </ligand>
</feature>
<comment type="cofactor">
    <cofactor evidence="2">
        <name>Mg(2+)</name>
        <dbReference type="ChEBI" id="CHEBI:18420"/>
    </cofactor>
    <text evidence="2">Binds 2 magnesium ions per subunit.</text>
</comment>
<feature type="binding site" evidence="2">
    <location>
        <position position="74"/>
    </location>
    <ligand>
        <name>substrate</name>
    </ligand>
</feature>
<protein>
    <recommendedName>
        <fullName evidence="2">Isoprenyl transferase</fullName>
        <ecNumber evidence="2">2.5.1.-</ecNumber>
    </recommendedName>
</protein>
<dbReference type="CDD" id="cd00475">
    <property type="entry name" value="Cis_IPPS"/>
    <property type="match status" value="1"/>
</dbReference>
<dbReference type="EMBL" id="WBVQ01000003">
    <property type="protein sequence ID" value="KAB2815282.1"/>
    <property type="molecule type" value="Genomic_DNA"/>
</dbReference>
<dbReference type="EC" id="2.5.1.-" evidence="2"/>
<dbReference type="PANTHER" id="PTHR10291">
    <property type="entry name" value="DEHYDRODOLICHYL DIPHOSPHATE SYNTHASE FAMILY MEMBER"/>
    <property type="match status" value="1"/>
</dbReference>
<dbReference type="OrthoDB" id="4191603at2"/>
<keyword evidence="1 2" id="KW-0808">Transferase</keyword>
<reference evidence="3 4" key="1">
    <citation type="submission" date="2019-10" db="EMBL/GenBank/DDBJ databases">
        <title>Genome sequence of Phaeocystidibacter marisrubri JCM30614 (type strain).</title>
        <authorList>
            <person name="Bowman J.P."/>
        </authorList>
    </citation>
    <scope>NUCLEOTIDE SEQUENCE [LARGE SCALE GENOMIC DNA]</scope>
    <source>
        <strain evidence="3 4">JCM 30614</strain>
    </source>
</reference>
<feature type="binding site" evidence="2">
    <location>
        <position position="191"/>
    </location>
    <ligand>
        <name>substrate</name>
    </ligand>
</feature>
<feature type="binding site" evidence="2">
    <location>
        <position position="36"/>
    </location>
    <ligand>
        <name>substrate</name>
    </ligand>
</feature>
<feature type="binding site" evidence="2">
    <location>
        <position position="72"/>
    </location>
    <ligand>
        <name>substrate</name>
    </ligand>
</feature>
<dbReference type="GO" id="GO:0000287">
    <property type="term" value="F:magnesium ion binding"/>
    <property type="evidence" value="ECO:0007669"/>
    <property type="project" value="UniProtKB-UniRule"/>
</dbReference>
<comment type="function">
    <text evidence="2">Catalyzes the condensation of isopentenyl diphosphate (IPP) with allylic pyrophosphates generating different type of terpenoids.</text>
</comment>
<evidence type="ECO:0000256" key="1">
    <source>
        <dbReference type="ARBA" id="ARBA00022679"/>
    </source>
</evidence>
<sequence length="250" mass="28246">MSLIPADIDQKNIPTHVAIIMDGNGRWAKKQGFLTRMRGHEIGVEALRNIATASAELGIKYLTVYAFSTENWNRPKAEVGALMQLLVSTLGKELDTLQKNEIRLNAIGRIEDLPGKCHSELLEVMEATKGNKQMTLTLALNYSAKSEIVSAVQTISDKVAAGELKSEEINDHVIDQHMFTAGIPDPDLLIRTSGEFRISNYLLWQIAYSELYFTPVLWPEFKKEDLYDAIRNYQTRERRFGKTSEQIQST</sequence>
<feature type="binding site" evidence="2">
    <location>
        <position position="40"/>
    </location>
    <ligand>
        <name>substrate</name>
    </ligand>
</feature>
<name>A0A6L3ZCA8_9FLAO</name>
<feature type="active site" description="Proton acceptor" evidence="2">
    <location>
        <position position="71"/>
    </location>
</feature>
<dbReference type="Pfam" id="PF01255">
    <property type="entry name" value="Prenyltransf"/>
    <property type="match status" value="1"/>
</dbReference>
<dbReference type="PANTHER" id="PTHR10291:SF0">
    <property type="entry name" value="DEHYDRODOLICHYL DIPHOSPHATE SYNTHASE 2"/>
    <property type="match status" value="1"/>
</dbReference>
<comment type="similarity">
    <text evidence="2">Belongs to the UPP synthase family.</text>
</comment>
<dbReference type="NCBIfam" id="TIGR00055">
    <property type="entry name" value="uppS"/>
    <property type="match status" value="1"/>
</dbReference>
<evidence type="ECO:0000313" key="4">
    <source>
        <dbReference type="Proteomes" id="UP000484164"/>
    </source>
</evidence>
<dbReference type="InterPro" id="IPR001441">
    <property type="entry name" value="UPP_synth-like"/>
</dbReference>
<proteinExistence type="inferred from homology"/>
<dbReference type="GO" id="GO:0045547">
    <property type="term" value="F:ditrans,polycis-polyprenyl diphosphate synthase [(2E,6E)-farnesyl diphosphate specific] activity"/>
    <property type="evidence" value="ECO:0007669"/>
    <property type="project" value="TreeGrafter"/>
</dbReference>
<accession>A0A6L3ZCA8</accession>
<keyword evidence="2" id="KW-0460">Magnesium</keyword>
<evidence type="ECO:0000313" key="3">
    <source>
        <dbReference type="EMBL" id="KAB2815282.1"/>
    </source>
</evidence>
<dbReference type="SUPFAM" id="SSF64005">
    <property type="entry name" value="Undecaprenyl diphosphate synthase"/>
    <property type="match status" value="1"/>
</dbReference>
<feature type="binding site" evidence="2">
    <location>
        <begin position="197"/>
        <end position="199"/>
    </location>
    <ligand>
        <name>substrate</name>
    </ligand>
</feature>
<evidence type="ECO:0000256" key="2">
    <source>
        <dbReference type="HAMAP-Rule" id="MF_01139"/>
    </source>
</evidence>
<keyword evidence="4" id="KW-1185">Reference proteome</keyword>
<dbReference type="NCBIfam" id="NF011405">
    <property type="entry name" value="PRK14830.1"/>
    <property type="match status" value="1"/>
</dbReference>
<gene>
    <name evidence="3" type="ORF">F8C82_14415</name>
</gene>
<dbReference type="InterPro" id="IPR036424">
    <property type="entry name" value="UPP_synth-like_sf"/>
</dbReference>